<organism evidence="8">
    <name type="scientific">uncultured Desulfovibrio sp</name>
    <dbReference type="NCBI Taxonomy" id="167968"/>
    <lineage>
        <taxon>Bacteria</taxon>
        <taxon>Pseudomonadati</taxon>
        <taxon>Thermodesulfobacteriota</taxon>
        <taxon>Desulfovibrionia</taxon>
        <taxon>Desulfovibrionales</taxon>
        <taxon>Desulfovibrionaceae</taxon>
        <taxon>Desulfovibrio</taxon>
        <taxon>environmental samples</taxon>
    </lineage>
</organism>
<keyword evidence="4" id="KW-0472">Membrane</keyword>
<comment type="similarity">
    <text evidence="2">Belongs to the NlpA lipoprotein family.</text>
</comment>
<dbReference type="AlphaFoldDB" id="A0A212JQU4"/>
<dbReference type="InterPro" id="IPR004872">
    <property type="entry name" value="Lipoprotein_NlpA"/>
</dbReference>
<evidence type="ECO:0000256" key="3">
    <source>
        <dbReference type="ARBA" id="ARBA00022729"/>
    </source>
</evidence>
<evidence type="ECO:0000256" key="7">
    <source>
        <dbReference type="SAM" id="SignalP"/>
    </source>
</evidence>
<comment type="subcellular location">
    <subcellularLocation>
        <location evidence="1">Membrane</location>
        <topology evidence="1">Lipid-anchor</topology>
    </subcellularLocation>
</comment>
<sequence length="270" mass="29698">MKKIFVLLSVLALLCLTACNETKESSKAEASAQPKTLRLACMAYNEPEVQAGVKALEAMNYKVQVIVLQNATIMFEAIDNNEIDASLHAHKPWMDSYNKTKSKSITMLTPYIHKNVFGIFSSKHKNISEIKEGASIAIPQDESNMSRSLFLLEELGFIKLKPGVTNPTDLDIESNIKQIEIIKLDTHQVISALQDVDAACSAKLFIVSNKVADFTELAQSSDLDKFGVGFTVSSANKDAPWTRDLIKAYTTEDVRNAINSLYKGGSVAGF</sequence>
<keyword evidence="5" id="KW-0564">Palmitate</keyword>
<keyword evidence="3 7" id="KW-0732">Signal</keyword>
<dbReference type="EMBL" id="FLUP01000001">
    <property type="protein sequence ID" value="SBW01819.1"/>
    <property type="molecule type" value="Genomic_DNA"/>
</dbReference>
<dbReference type="Gene3D" id="3.40.190.10">
    <property type="entry name" value="Periplasmic binding protein-like II"/>
    <property type="match status" value="2"/>
</dbReference>
<protein>
    <submittedName>
        <fullName evidence="8">Predicted ABC-type transporter, periplasmic component</fullName>
    </submittedName>
</protein>
<reference evidence="8" key="1">
    <citation type="submission" date="2016-04" db="EMBL/GenBank/DDBJ databases">
        <authorList>
            <person name="Evans L.H."/>
            <person name="Alamgir A."/>
            <person name="Owens N."/>
            <person name="Weber N.D."/>
            <person name="Virtaneva K."/>
            <person name="Barbian K."/>
            <person name="Babar A."/>
            <person name="Rosenke K."/>
        </authorList>
    </citation>
    <scope>NUCLEOTIDE SEQUENCE</scope>
    <source>
        <strain evidence="8">92-2</strain>
    </source>
</reference>
<accession>A0A212JQU4</accession>
<evidence type="ECO:0000256" key="1">
    <source>
        <dbReference type="ARBA" id="ARBA00004635"/>
    </source>
</evidence>
<proteinExistence type="inferred from homology"/>
<evidence type="ECO:0000256" key="2">
    <source>
        <dbReference type="ARBA" id="ARBA00008973"/>
    </source>
</evidence>
<feature type="signal peptide" evidence="7">
    <location>
        <begin position="1"/>
        <end position="18"/>
    </location>
</feature>
<dbReference type="RefSeq" id="WP_227118112.1">
    <property type="nucleotide sequence ID" value="NZ_LT598928.1"/>
</dbReference>
<feature type="chain" id="PRO_5012758571" evidence="7">
    <location>
        <begin position="19"/>
        <end position="270"/>
    </location>
</feature>
<evidence type="ECO:0000313" key="8">
    <source>
        <dbReference type="EMBL" id="SBW01819.1"/>
    </source>
</evidence>
<gene>
    <name evidence="8" type="ORF">KM92DES2_11562</name>
</gene>
<dbReference type="PANTHER" id="PTHR30429">
    <property type="entry name" value="D-METHIONINE-BINDING LIPOPROTEIN METQ"/>
    <property type="match status" value="1"/>
</dbReference>
<evidence type="ECO:0000256" key="5">
    <source>
        <dbReference type="ARBA" id="ARBA00023139"/>
    </source>
</evidence>
<name>A0A212JQU4_9BACT</name>
<evidence type="ECO:0000256" key="6">
    <source>
        <dbReference type="ARBA" id="ARBA00023288"/>
    </source>
</evidence>
<keyword evidence="6" id="KW-0449">Lipoprotein</keyword>
<dbReference type="SUPFAM" id="SSF53850">
    <property type="entry name" value="Periplasmic binding protein-like II"/>
    <property type="match status" value="1"/>
</dbReference>
<dbReference type="GO" id="GO:0016020">
    <property type="term" value="C:membrane"/>
    <property type="evidence" value="ECO:0007669"/>
    <property type="project" value="UniProtKB-SubCell"/>
</dbReference>
<dbReference type="PANTHER" id="PTHR30429:SF1">
    <property type="entry name" value="D-METHIONINE-BINDING LIPOPROTEIN METQ-RELATED"/>
    <property type="match status" value="1"/>
</dbReference>
<dbReference type="Pfam" id="PF03180">
    <property type="entry name" value="Lipoprotein_9"/>
    <property type="match status" value="1"/>
</dbReference>
<evidence type="ECO:0000256" key="4">
    <source>
        <dbReference type="ARBA" id="ARBA00023136"/>
    </source>
</evidence>